<evidence type="ECO:0000313" key="11">
    <source>
        <dbReference type="EMBL" id="GAA2655008.1"/>
    </source>
</evidence>
<dbReference type="PROSITE" id="PS51918">
    <property type="entry name" value="RADICAL_SAM"/>
    <property type="match status" value="1"/>
</dbReference>
<comment type="caution">
    <text evidence="11">The sequence shown here is derived from an EMBL/GenBank/DDBJ whole genome shotgun (WGS) entry which is preliminary data.</text>
</comment>
<keyword evidence="7" id="KW-0411">Iron-sulfur</keyword>
<evidence type="ECO:0000256" key="9">
    <source>
        <dbReference type="SAM" id="MobiDB-lite"/>
    </source>
</evidence>
<comment type="cofactor">
    <cofactor evidence="1">
        <name>pyridoxal 5'-phosphate</name>
        <dbReference type="ChEBI" id="CHEBI:597326"/>
    </cofactor>
</comment>
<dbReference type="InterPro" id="IPR003739">
    <property type="entry name" value="Lys_aminomutase/Glu_NH3_mut"/>
</dbReference>
<dbReference type="SFLD" id="SFLDS00029">
    <property type="entry name" value="Radical_SAM"/>
    <property type="match status" value="1"/>
</dbReference>
<keyword evidence="2" id="KW-0004">4Fe-4S</keyword>
<evidence type="ECO:0000313" key="12">
    <source>
        <dbReference type="Proteomes" id="UP001500994"/>
    </source>
</evidence>
<feature type="region of interest" description="Disordered" evidence="9">
    <location>
        <begin position="1"/>
        <end position="33"/>
    </location>
</feature>
<dbReference type="CDD" id="cd01335">
    <property type="entry name" value="Radical_SAM"/>
    <property type="match status" value="1"/>
</dbReference>
<evidence type="ECO:0000256" key="4">
    <source>
        <dbReference type="ARBA" id="ARBA00022723"/>
    </source>
</evidence>
<dbReference type="Pfam" id="PF04055">
    <property type="entry name" value="Radical_SAM"/>
    <property type="match status" value="1"/>
</dbReference>
<dbReference type="NCBIfam" id="TIGR04468">
    <property type="entry name" value="arg_2_3_am_muta"/>
    <property type="match status" value="1"/>
</dbReference>
<keyword evidence="3" id="KW-0949">S-adenosyl-L-methionine</keyword>
<dbReference type="PIRSF" id="PIRSF004911">
    <property type="entry name" value="DUF160"/>
    <property type="match status" value="1"/>
</dbReference>
<dbReference type="Gene3D" id="6.10.140.1170">
    <property type="match status" value="1"/>
</dbReference>
<keyword evidence="6" id="KW-0408">Iron</keyword>
<evidence type="ECO:0000256" key="6">
    <source>
        <dbReference type="ARBA" id="ARBA00023004"/>
    </source>
</evidence>
<dbReference type="InterPro" id="IPR007197">
    <property type="entry name" value="rSAM"/>
</dbReference>
<protein>
    <submittedName>
        <fullName evidence="11">KamA family radical SAM protein</fullName>
    </submittedName>
</protein>
<evidence type="ECO:0000259" key="10">
    <source>
        <dbReference type="PROSITE" id="PS51918"/>
    </source>
</evidence>
<dbReference type="SFLD" id="SFLDG01070">
    <property type="entry name" value="PLP-dependent"/>
    <property type="match status" value="1"/>
</dbReference>
<dbReference type="SUPFAM" id="SSF102114">
    <property type="entry name" value="Radical SAM enzymes"/>
    <property type="match status" value="1"/>
</dbReference>
<gene>
    <name evidence="11" type="ORF">GCM10009864_20290</name>
</gene>
<dbReference type="PANTHER" id="PTHR30538">
    <property type="entry name" value="LYSINE 2,3-AMINOMUTASE-RELATED"/>
    <property type="match status" value="1"/>
</dbReference>
<dbReference type="NCBIfam" id="TIGR00238">
    <property type="entry name" value="KamA family radical SAM protein"/>
    <property type="match status" value="1"/>
</dbReference>
<dbReference type="InterPro" id="IPR058240">
    <property type="entry name" value="rSAM_sf"/>
</dbReference>
<evidence type="ECO:0000256" key="1">
    <source>
        <dbReference type="ARBA" id="ARBA00001933"/>
    </source>
</evidence>
<reference evidence="11 12" key="1">
    <citation type="journal article" date="2019" name="Int. J. Syst. Evol. Microbiol.">
        <title>The Global Catalogue of Microorganisms (GCM) 10K type strain sequencing project: providing services to taxonomists for standard genome sequencing and annotation.</title>
        <authorList>
            <consortium name="The Broad Institute Genomics Platform"/>
            <consortium name="The Broad Institute Genome Sequencing Center for Infectious Disease"/>
            <person name="Wu L."/>
            <person name="Ma J."/>
        </authorList>
    </citation>
    <scope>NUCLEOTIDE SEQUENCE [LARGE SCALE GENOMIC DNA]</scope>
    <source>
        <strain evidence="11 12">JCM 16374</strain>
    </source>
</reference>
<evidence type="ECO:0000256" key="3">
    <source>
        <dbReference type="ARBA" id="ARBA00022691"/>
    </source>
</evidence>
<evidence type="ECO:0000256" key="2">
    <source>
        <dbReference type="ARBA" id="ARBA00022485"/>
    </source>
</evidence>
<keyword evidence="4" id="KW-0479">Metal-binding</keyword>
<accession>A0ABN3RL91</accession>
<dbReference type="InterPro" id="IPR031015">
    <property type="entry name" value="Arg_2_3_am_muta"/>
</dbReference>
<organism evidence="11 12">
    <name type="scientific">Streptomyces lunalinharesii</name>
    <dbReference type="NCBI Taxonomy" id="333384"/>
    <lineage>
        <taxon>Bacteria</taxon>
        <taxon>Bacillati</taxon>
        <taxon>Actinomycetota</taxon>
        <taxon>Actinomycetes</taxon>
        <taxon>Kitasatosporales</taxon>
        <taxon>Streptomycetaceae</taxon>
        <taxon>Streptomyces</taxon>
    </lineage>
</organism>
<evidence type="ECO:0000256" key="7">
    <source>
        <dbReference type="ARBA" id="ARBA00023014"/>
    </source>
</evidence>
<sequence>MSHPTAGRTGTTTRPPARAKGAAPPRPDVPDAQWNDWRWHMRKRITNVEKARDWLALTPDEEKAIAESAGTYRWSVTPYYASLMDPQDPACPIRQQGVPSLGELAAYSGAEVDPVGDMFYRKTNRVVHKYPDRVIMLITEACPVYCRHCTRKFHTTDVSGTYFRDDEGASYEEDLRYIADHPEIRDVLLTGGDPLSYQDGKLEEIVSGLRAIPSVEIIRIGSRFPVLLPQRITDGLCEMLARYHPVWLNTHFNHPKEITPEAAAAVDRLLRHGVPVGNQTVLLRGINDDVPTMRTLMTELLRIRVRPYYLYHCDNVTGVSHFMTSIEKGWEIMAGLQGHITGFGVPQYVLTTKIGKIPLAQPYFTPVDGGLRLRNHHGQEMVVDASVHPLTEDDLR</sequence>
<keyword evidence="8" id="KW-0413">Isomerase</keyword>
<proteinExistence type="predicted"/>
<dbReference type="Gene3D" id="3.20.20.70">
    <property type="entry name" value="Aldolase class I"/>
    <property type="match status" value="1"/>
</dbReference>
<evidence type="ECO:0000256" key="5">
    <source>
        <dbReference type="ARBA" id="ARBA00022898"/>
    </source>
</evidence>
<dbReference type="PANTHER" id="PTHR30538:SF1">
    <property type="entry name" value="L-LYSINE 2,3-AMINOMUTASE"/>
    <property type="match status" value="1"/>
</dbReference>
<keyword evidence="12" id="KW-1185">Reference proteome</keyword>
<dbReference type="RefSeq" id="WP_344574711.1">
    <property type="nucleotide sequence ID" value="NZ_BAAARK010000005.1"/>
</dbReference>
<feature type="domain" description="Radical SAM core" evidence="10">
    <location>
        <begin position="128"/>
        <end position="344"/>
    </location>
</feature>
<dbReference type="Proteomes" id="UP001500994">
    <property type="component" value="Unassembled WGS sequence"/>
</dbReference>
<dbReference type="SFLD" id="SFLDF00291">
    <property type="entry name" value="arginine_2_3-aminomutase"/>
    <property type="match status" value="1"/>
</dbReference>
<dbReference type="InterPro" id="IPR013785">
    <property type="entry name" value="Aldolase_TIM"/>
</dbReference>
<name>A0ABN3RL91_9ACTN</name>
<dbReference type="EMBL" id="BAAARK010000005">
    <property type="protein sequence ID" value="GAA2655008.1"/>
    <property type="molecule type" value="Genomic_DNA"/>
</dbReference>
<keyword evidence="5" id="KW-0663">Pyridoxal phosphate</keyword>
<evidence type="ECO:0000256" key="8">
    <source>
        <dbReference type="ARBA" id="ARBA00023235"/>
    </source>
</evidence>
<feature type="compositionally biased region" description="Low complexity" evidence="9">
    <location>
        <begin position="1"/>
        <end position="23"/>
    </location>
</feature>